<dbReference type="GO" id="GO:1990861">
    <property type="term" value="C:Ubp3-Bre5 deubiquitination complex"/>
    <property type="evidence" value="ECO:0007669"/>
    <property type="project" value="TreeGrafter"/>
</dbReference>
<evidence type="ECO:0000256" key="1">
    <source>
        <dbReference type="ARBA" id="ARBA00022884"/>
    </source>
</evidence>
<name>A0AAX4HAY5_9ASCO</name>
<dbReference type="PANTHER" id="PTHR10693">
    <property type="entry name" value="RAS GTPASE-ACTIVATING PROTEIN-BINDING PROTEIN"/>
    <property type="match status" value="1"/>
</dbReference>
<dbReference type="GO" id="GO:1990904">
    <property type="term" value="C:ribonucleoprotein complex"/>
    <property type="evidence" value="ECO:0007669"/>
    <property type="project" value="TreeGrafter"/>
</dbReference>
<dbReference type="EMBL" id="CP138896">
    <property type="protein sequence ID" value="WPK25709.1"/>
    <property type="molecule type" value="Genomic_DNA"/>
</dbReference>
<evidence type="ECO:0000313" key="5">
    <source>
        <dbReference type="Proteomes" id="UP001338582"/>
    </source>
</evidence>
<dbReference type="InterPro" id="IPR039539">
    <property type="entry name" value="Ras_GTPase_bind_prot"/>
</dbReference>
<evidence type="ECO:0000259" key="3">
    <source>
        <dbReference type="PROSITE" id="PS50177"/>
    </source>
</evidence>
<feature type="compositionally biased region" description="Polar residues" evidence="2">
    <location>
        <begin position="1"/>
        <end position="17"/>
    </location>
</feature>
<keyword evidence="5" id="KW-1185">Reference proteome</keyword>
<sequence>MSESKTIFSPCNGSDSTQTKDSELSLESIGWIFVKRYYSTYATSIETLYSFYDSKASLIHDGFPTSSEDSQPQAKTVHVATGNEAIKTHYEAQAASTEKSKIVIESANFQWSIGGSILIVVCGSWKKGSSNLWQFLQTFVLSAKGKTVFDVSNDILRFFDLSEDYQEKTVTVDHVVAPSKVEDTPSESTVESKVEQVTEEVKPAEVKDTEVTKAEIPEAKTEVQGPTEKTEETTSTAEQEKVSSPPQTQTWANLAAIEPKISSKVASVPVSTTVVKTTPSPAPKVASTIQSLATVNGNNKFKKEEWYPIYIKQVEVDDEDLKSALIKQFGDIKFFKRSNKAALCDFKNKADQQKALDAKEIVVKGNVILLEPRVHKPFNNFKPDGKKDKKPVKKNGIKKN</sequence>
<dbReference type="PANTHER" id="PTHR10693:SF20">
    <property type="entry name" value="AT27578P"/>
    <property type="match status" value="1"/>
</dbReference>
<feature type="compositionally biased region" description="Basic residues" evidence="2">
    <location>
        <begin position="388"/>
        <end position="400"/>
    </location>
</feature>
<feature type="region of interest" description="Disordered" evidence="2">
    <location>
        <begin position="1"/>
        <end position="20"/>
    </location>
</feature>
<evidence type="ECO:0000313" key="4">
    <source>
        <dbReference type="EMBL" id="WPK25709.1"/>
    </source>
</evidence>
<accession>A0AAX4HAY5</accession>
<dbReference type="SUPFAM" id="SSF54427">
    <property type="entry name" value="NTF2-like"/>
    <property type="match status" value="1"/>
</dbReference>
<dbReference type="KEGG" id="asau:88174098"/>
<dbReference type="GO" id="GO:0016579">
    <property type="term" value="P:protein deubiquitination"/>
    <property type="evidence" value="ECO:0007669"/>
    <property type="project" value="TreeGrafter"/>
</dbReference>
<gene>
    <name evidence="4" type="ORF">PUMCH_003034</name>
</gene>
<dbReference type="InterPro" id="IPR018222">
    <property type="entry name" value="Nuclear_transport_factor_2_euk"/>
</dbReference>
<dbReference type="AlphaFoldDB" id="A0AAX4HAY5"/>
<proteinExistence type="predicted"/>
<feature type="domain" description="NTF2" evidence="3">
    <location>
        <begin position="29"/>
        <end position="158"/>
    </location>
</feature>
<evidence type="ECO:0000256" key="2">
    <source>
        <dbReference type="SAM" id="MobiDB-lite"/>
    </source>
</evidence>
<dbReference type="GO" id="GO:0034517">
    <property type="term" value="P:ribophagy"/>
    <property type="evidence" value="ECO:0007669"/>
    <property type="project" value="TreeGrafter"/>
</dbReference>
<dbReference type="Proteomes" id="UP001338582">
    <property type="component" value="Chromosome 3"/>
</dbReference>
<protein>
    <recommendedName>
        <fullName evidence="3">NTF2 domain-containing protein</fullName>
    </recommendedName>
</protein>
<dbReference type="InterPro" id="IPR032710">
    <property type="entry name" value="NTF2-like_dom_sf"/>
</dbReference>
<dbReference type="Gene3D" id="3.10.450.50">
    <property type="match status" value="1"/>
</dbReference>
<keyword evidence="1" id="KW-0694">RNA-binding</keyword>
<dbReference type="CDD" id="cd00590">
    <property type="entry name" value="RRM_SF"/>
    <property type="match status" value="1"/>
</dbReference>
<organism evidence="4 5">
    <name type="scientific">Australozyma saopauloensis</name>
    <dbReference type="NCBI Taxonomy" id="291208"/>
    <lineage>
        <taxon>Eukaryota</taxon>
        <taxon>Fungi</taxon>
        <taxon>Dikarya</taxon>
        <taxon>Ascomycota</taxon>
        <taxon>Saccharomycotina</taxon>
        <taxon>Pichiomycetes</taxon>
        <taxon>Metschnikowiaceae</taxon>
        <taxon>Australozyma</taxon>
    </lineage>
</organism>
<dbReference type="Pfam" id="PF02136">
    <property type="entry name" value="NTF2"/>
    <property type="match status" value="1"/>
</dbReference>
<reference evidence="4 5" key="1">
    <citation type="submission" date="2023-10" db="EMBL/GenBank/DDBJ databases">
        <title>Draft Genome Sequence of Candida saopaulonensis from a very Premature Infant with Sepsis.</title>
        <authorList>
            <person name="Ning Y."/>
            <person name="Dai R."/>
            <person name="Xiao M."/>
            <person name="Xu Y."/>
            <person name="Yan Q."/>
            <person name="Zhang L."/>
        </authorList>
    </citation>
    <scope>NUCLEOTIDE SEQUENCE [LARGE SCALE GENOMIC DNA]</scope>
    <source>
        <strain evidence="4 5">19XY460</strain>
    </source>
</reference>
<dbReference type="PROSITE" id="PS50177">
    <property type="entry name" value="NTF2_DOMAIN"/>
    <property type="match status" value="1"/>
</dbReference>
<feature type="region of interest" description="Disordered" evidence="2">
    <location>
        <begin position="376"/>
        <end position="400"/>
    </location>
</feature>
<dbReference type="GO" id="GO:0003729">
    <property type="term" value="F:mRNA binding"/>
    <property type="evidence" value="ECO:0007669"/>
    <property type="project" value="TreeGrafter"/>
</dbReference>
<dbReference type="RefSeq" id="XP_062878091.1">
    <property type="nucleotide sequence ID" value="XM_063022021.1"/>
</dbReference>
<dbReference type="GeneID" id="88174098"/>
<dbReference type="InterPro" id="IPR002075">
    <property type="entry name" value="NTF2_dom"/>
</dbReference>
<dbReference type="GO" id="GO:0005829">
    <property type="term" value="C:cytosol"/>
    <property type="evidence" value="ECO:0007669"/>
    <property type="project" value="TreeGrafter"/>
</dbReference>
<feature type="region of interest" description="Disordered" evidence="2">
    <location>
        <begin position="217"/>
        <end position="248"/>
    </location>
</feature>